<dbReference type="Proteomes" id="UP000610527">
    <property type="component" value="Unassembled WGS sequence"/>
</dbReference>
<dbReference type="RefSeq" id="WP_174841322.1">
    <property type="nucleotide sequence ID" value="NZ_CUEE01000003.1"/>
</dbReference>
<dbReference type="GeneID" id="74185993"/>
<accession>A0ABX2LP03</accession>
<protein>
    <submittedName>
        <fullName evidence="4">Tetratricopeptide repeat protein</fullName>
    </submittedName>
</protein>
<feature type="repeat" description="TPR" evidence="3">
    <location>
        <begin position="68"/>
        <end position="101"/>
    </location>
</feature>
<organism evidence="4 5">
    <name type="scientific">Staphylococcus borealis</name>
    <dbReference type="NCBI Taxonomy" id="2742203"/>
    <lineage>
        <taxon>Bacteria</taxon>
        <taxon>Bacillati</taxon>
        <taxon>Bacillota</taxon>
        <taxon>Bacilli</taxon>
        <taxon>Bacillales</taxon>
        <taxon>Staphylococcaceae</taxon>
        <taxon>Staphylococcus</taxon>
    </lineage>
</organism>
<dbReference type="PANTHER" id="PTHR44943">
    <property type="entry name" value="CELLULOSE SYNTHASE OPERON PROTEIN C"/>
    <property type="match status" value="1"/>
</dbReference>
<dbReference type="EMBL" id="JABVEG010000003">
    <property type="protein sequence ID" value="NUI82411.1"/>
    <property type="molecule type" value="Genomic_DNA"/>
</dbReference>
<evidence type="ECO:0000256" key="3">
    <source>
        <dbReference type="PROSITE-ProRule" id="PRU00339"/>
    </source>
</evidence>
<evidence type="ECO:0000256" key="2">
    <source>
        <dbReference type="ARBA" id="ARBA00022803"/>
    </source>
</evidence>
<keyword evidence="2 3" id="KW-0802">TPR repeat</keyword>
<proteinExistence type="predicted"/>
<dbReference type="Pfam" id="PF13181">
    <property type="entry name" value="TPR_8"/>
    <property type="match status" value="1"/>
</dbReference>
<dbReference type="PANTHER" id="PTHR44943:SF4">
    <property type="entry name" value="TPR REPEAT-CONTAINING PROTEIN MJ0798"/>
    <property type="match status" value="1"/>
</dbReference>
<keyword evidence="5" id="KW-1185">Reference proteome</keyword>
<comment type="caution">
    <text evidence="4">The sequence shown here is derived from an EMBL/GenBank/DDBJ whole genome shotgun (WGS) entry which is preliminary data.</text>
</comment>
<dbReference type="InterPro" id="IPR019734">
    <property type="entry name" value="TPR_rpt"/>
</dbReference>
<keyword evidence="1" id="KW-0677">Repeat</keyword>
<evidence type="ECO:0000256" key="1">
    <source>
        <dbReference type="ARBA" id="ARBA00022737"/>
    </source>
</evidence>
<feature type="repeat" description="TPR" evidence="3">
    <location>
        <begin position="172"/>
        <end position="205"/>
    </location>
</feature>
<feature type="repeat" description="TPR" evidence="3">
    <location>
        <begin position="34"/>
        <end position="67"/>
    </location>
</feature>
<dbReference type="Gene3D" id="1.25.40.10">
    <property type="entry name" value="Tetratricopeptide repeat domain"/>
    <property type="match status" value="1"/>
</dbReference>
<sequence length="223" mass="25839">MTKQETIYKWIQNGQLEDALKALFENIEEEPNTIENYINAGIVLADVNEVQKAERFFQRALAIDDKNGPVYYNLANLYYDQGKYRDAIKLYQLASKYDMDKIDTNYMIGMSFNQLDAPKESLPFFMTAAELEPNRDAEVQFQYGLALCHLEMFEQAIQQLKLVLSIDLQHVDALYNLGLAIYMHTEDIELAISYFDKAISIDPEHLLSQHAKKTFEAIKKEED</sequence>
<dbReference type="SMART" id="SM00028">
    <property type="entry name" value="TPR"/>
    <property type="match status" value="5"/>
</dbReference>
<gene>
    <name evidence="4" type="ORF">HUN84_06520</name>
</gene>
<dbReference type="InterPro" id="IPR051685">
    <property type="entry name" value="Ycf3/AcsC/BcsC/TPR_MFPF"/>
</dbReference>
<dbReference type="Pfam" id="PF14559">
    <property type="entry name" value="TPR_19"/>
    <property type="match status" value="1"/>
</dbReference>
<dbReference type="InterPro" id="IPR011990">
    <property type="entry name" value="TPR-like_helical_dom_sf"/>
</dbReference>
<dbReference type="SUPFAM" id="SSF48452">
    <property type="entry name" value="TPR-like"/>
    <property type="match status" value="1"/>
</dbReference>
<evidence type="ECO:0000313" key="4">
    <source>
        <dbReference type="EMBL" id="NUI82411.1"/>
    </source>
</evidence>
<reference evidence="4 5" key="1">
    <citation type="submission" date="2020-06" db="EMBL/GenBank/DDBJ databases">
        <title>Staphylococcus borealis sp. nov. -A novel member of the Staphylococcaceae family isolated from skin and blood in humans.</title>
        <authorList>
            <person name="Pain M."/>
            <person name="Wolden R."/>
            <person name="Jaen-Luchoro D."/>
            <person name="Salva-Serra F."/>
            <person name="Iglesias B.P."/>
            <person name="Karlsson R."/>
            <person name="Klingenberg C."/>
            <person name="Cavanagh J.P."/>
        </authorList>
    </citation>
    <scope>NUCLEOTIDE SEQUENCE [LARGE SCALE GENOMIC DNA]</scope>
    <source>
        <strain evidence="4 5">58-22</strain>
    </source>
</reference>
<evidence type="ECO:0000313" key="5">
    <source>
        <dbReference type="Proteomes" id="UP000610527"/>
    </source>
</evidence>
<name>A0ABX2LP03_9STAP</name>
<dbReference type="PROSITE" id="PS50005">
    <property type="entry name" value="TPR"/>
    <property type="match status" value="3"/>
</dbReference>